<accession>A0AC34QR19</accession>
<sequence length="395" mass="43894">MSSEALIFEGCNFFRQRIIYSLLSGRRISIKDIRLKSEDPGIHDIRLKSEDPGIHEQESKLLSLIELLTNGTKIHISKTGTIVHFDPGMIHGGQLEFDCGTARCISYFLEAVLMIAPFCKIPMNLTLRGVTNAFDELSVDAVRATWLPIFNKFVLNDENLSLKVKCRGFKPDGGGVVHFTAPIVKTLRPILREKPGKICKIRGLAYVCKVGASVGHRMIQSAKETLRDYISDIYITVDQRKGVSGGNSPGFGLFLYAETTEGVYYHGEATSLPRDSEGDQLIPEEVGQKAAVSLLEEIHRGGCCDLSAQALAFSFITLCEKNVSKILVGPLSTYSVETLRNLRIFFEQVFKIDEYWKAHPEDEESENETKRIGSREKAIVTGVGVGFTNLNKITL</sequence>
<name>A0AC34QR19_9BILA</name>
<evidence type="ECO:0000313" key="1">
    <source>
        <dbReference type="Proteomes" id="UP000887576"/>
    </source>
</evidence>
<dbReference type="Proteomes" id="UP000887576">
    <property type="component" value="Unplaced"/>
</dbReference>
<proteinExistence type="predicted"/>
<organism evidence="1 2">
    <name type="scientific">Panagrolaimus sp. JU765</name>
    <dbReference type="NCBI Taxonomy" id="591449"/>
    <lineage>
        <taxon>Eukaryota</taxon>
        <taxon>Metazoa</taxon>
        <taxon>Ecdysozoa</taxon>
        <taxon>Nematoda</taxon>
        <taxon>Chromadorea</taxon>
        <taxon>Rhabditida</taxon>
        <taxon>Tylenchina</taxon>
        <taxon>Panagrolaimomorpha</taxon>
        <taxon>Panagrolaimoidea</taxon>
        <taxon>Panagrolaimidae</taxon>
        <taxon>Panagrolaimus</taxon>
    </lineage>
</organism>
<evidence type="ECO:0000313" key="2">
    <source>
        <dbReference type="WBParaSite" id="JU765_v2.g18592.t2"/>
    </source>
</evidence>
<dbReference type="WBParaSite" id="JU765_v2.g18592.t2">
    <property type="protein sequence ID" value="JU765_v2.g18592.t2"/>
    <property type="gene ID" value="JU765_v2.g18592"/>
</dbReference>
<protein>
    <submittedName>
        <fullName evidence="2">RNA 3'-terminal phosphate cyclase-like protein</fullName>
    </submittedName>
</protein>
<reference evidence="2" key="1">
    <citation type="submission" date="2022-11" db="UniProtKB">
        <authorList>
            <consortium name="WormBaseParasite"/>
        </authorList>
    </citation>
    <scope>IDENTIFICATION</scope>
</reference>